<evidence type="ECO:0000256" key="3">
    <source>
        <dbReference type="ARBA" id="ARBA00022475"/>
    </source>
</evidence>
<feature type="transmembrane region" description="Helical" evidence="15">
    <location>
        <begin position="333"/>
        <end position="358"/>
    </location>
</feature>
<dbReference type="Gene3D" id="1.20.1070.10">
    <property type="entry name" value="Rhodopsin 7-helix transmembrane proteins"/>
    <property type="match status" value="1"/>
</dbReference>
<keyword evidence="6 14" id="KW-0297">G-protein coupled receptor</keyword>
<dbReference type="InterPro" id="IPR000276">
    <property type="entry name" value="GPCR_Rhodpsn"/>
</dbReference>
<dbReference type="InParanoid" id="A0A194QL20"/>
<evidence type="ECO:0000256" key="9">
    <source>
        <dbReference type="ARBA" id="ARBA00023157"/>
    </source>
</evidence>
<keyword evidence="8" id="KW-0564">Palmitate</keyword>
<evidence type="ECO:0000313" key="17">
    <source>
        <dbReference type="EMBL" id="KPJ06089.1"/>
    </source>
</evidence>
<evidence type="ECO:0000256" key="13">
    <source>
        <dbReference type="ARBA" id="ARBA00023288"/>
    </source>
</evidence>
<dbReference type="PRINTS" id="PR00237">
    <property type="entry name" value="GPCRRHODOPSN"/>
</dbReference>
<feature type="domain" description="G-protein coupled receptors family 1 profile" evidence="16">
    <location>
        <begin position="57"/>
        <end position="389"/>
    </location>
</feature>
<feature type="transmembrane region" description="Helical" evidence="15">
    <location>
        <begin position="78"/>
        <end position="103"/>
    </location>
</feature>
<feature type="transmembrane region" description="Helical" evidence="15">
    <location>
        <begin position="210"/>
        <end position="232"/>
    </location>
</feature>
<dbReference type="FunCoup" id="A0A194QL20">
    <property type="interactions" value="83"/>
</dbReference>
<keyword evidence="11" id="KW-0325">Glycoprotein</keyword>
<gene>
    <name evidence="17" type="ORF">RR48_14531</name>
</gene>
<evidence type="ECO:0000259" key="16">
    <source>
        <dbReference type="PROSITE" id="PS50262"/>
    </source>
</evidence>
<protein>
    <submittedName>
        <fullName evidence="17">Cholecystokinin receptor</fullName>
    </submittedName>
</protein>
<keyword evidence="4 14" id="KW-0812">Transmembrane</keyword>
<feature type="transmembrane region" description="Helical" evidence="15">
    <location>
        <begin position="370"/>
        <end position="392"/>
    </location>
</feature>
<evidence type="ECO:0000256" key="1">
    <source>
        <dbReference type="ARBA" id="ARBA00004651"/>
    </source>
</evidence>
<keyword evidence="10 14" id="KW-0675">Receptor</keyword>
<name>A0A194QL20_PAPMA</name>
<feature type="transmembrane region" description="Helical" evidence="15">
    <location>
        <begin position="157"/>
        <end position="177"/>
    </location>
</feature>
<keyword evidence="5 15" id="KW-1133">Transmembrane helix</keyword>
<dbReference type="GO" id="GO:0005886">
    <property type="term" value="C:plasma membrane"/>
    <property type="evidence" value="ECO:0007669"/>
    <property type="project" value="UniProtKB-SubCell"/>
</dbReference>
<evidence type="ECO:0000313" key="18">
    <source>
        <dbReference type="Proteomes" id="UP000053240"/>
    </source>
</evidence>
<evidence type="ECO:0000256" key="7">
    <source>
        <dbReference type="ARBA" id="ARBA00023136"/>
    </source>
</evidence>
<organism evidence="17 18">
    <name type="scientific">Papilio machaon</name>
    <name type="common">Old World swallowtail butterfly</name>
    <dbReference type="NCBI Taxonomy" id="76193"/>
    <lineage>
        <taxon>Eukaryota</taxon>
        <taxon>Metazoa</taxon>
        <taxon>Ecdysozoa</taxon>
        <taxon>Arthropoda</taxon>
        <taxon>Hexapoda</taxon>
        <taxon>Insecta</taxon>
        <taxon>Pterygota</taxon>
        <taxon>Neoptera</taxon>
        <taxon>Endopterygota</taxon>
        <taxon>Lepidoptera</taxon>
        <taxon>Glossata</taxon>
        <taxon>Ditrysia</taxon>
        <taxon>Papilionoidea</taxon>
        <taxon>Papilionidae</taxon>
        <taxon>Papilioninae</taxon>
        <taxon>Papilio</taxon>
    </lineage>
</organism>
<keyword evidence="13" id="KW-0449">Lipoprotein</keyword>
<accession>A0A194QL20</accession>
<dbReference type="InterPro" id="IPR017452">
    <property type="entry name" value="GPCR_Rhodpsn_7TM"/>
</dbReference>
<evidence type="ECO:0000256" key="15">
    <source>
        <dbReference type="SAM" id="Phobius"/>
    </source>
</evidence>
<dbReference type="AlphaFoldDB" id="A0A194QL20"/>
<dbReference type="EMBL" id="KQ461198">
    <property type="protein sequence ID" value="KPJ06089.1"/>
    <property type="molecule type" value="Genomic_DNA"/>
</dbReference>
<evidence type="ECO:0000256" key="6">
    <source>
        <dbReference type="ARBA" id="ARBA00023040"/>
    </source>
</evidence>
<keyword evidence="3" id="KW-1003">Cell membrane</keyword>
<keyword evidence="9" id="KW-1015">Disulfide bond</keyword>
<dbReference type="PANTHER" id="PTHR24238:SF46">
    <property type="entry name" value="GASTRIN_CHOLECYSTOKININ TYPE B RECEPTOR"/>
    <property type="match status" value="1"/>
</dbReference>
<evidence type="ECO:0000256" key="4">
    <source>
        <dbReference type="ARBA" id="ARBA00022692"/>
    </source>
</evidence>
<evidence type="ECO:0000256" key="10">
    <source>
        <dbReference type="ARBA" id="ARBA00023170"/>
    </source>
</evidence>
<dbReference type="PRINTS" id="PR01822">
    <property type="entry name" value="CCYSTOKININR"/>
</dbReference>
<comment type="subcellular location">
    <subcellularLocation>
        <location evidence="1">Cell membrane</location>
        <topology evidence="1">Multi-pass membrane protein</topology>
    </subcellularLocation>
</comment>
<sequence length="517" mass="59068">MENVTLTYNVSLLLLAGNPSSDTTMVSVHNTTIVSNAYEWRFVLPPYFIIFMLSISGNCLVITTLASNRRMRTVTNVYLLNLAISDFLLGVFCLPFTLVGQIYRRFLFGAILCKLIPYLQAVSVSVDVWTLVAISLERYFAICRPLKSRKWQTQCHAYKMIAMVWMLSLILNAPILIVSTLQPMRGNAYKCREVWASLELERAFNLGLDAALLLVPFFVMSFAYCLIVTKLWRGMRHEIQHNFNWQKTLTREESCKSNHLLSRTSTLKSKERDVCYGDTWGSKSLTKQENDYELKAEKKEPTYCMHTDIEFRHVVRSTHIDKSIEAKRKVIRMLFVIILEFFICWTPLHVINTIYLFYPDKLYQYIGSKGIVLLQLLAYCSSCCNPITYCFMNRKFRQAFINLLKSCKLFKRCFQDKSESSKQATPPPSSQDGTACVSWMDWKVRSVFSSGSHSGSHSTVLGSGGLPAHPALPAPVTSRPVTQVIETGEEGSQFLYRITWPRTAQAKGNVPAHPLYE</sequence>
<evidence type="ECO:0000256" key="14">
    <source>
        <dbReference type="RuleBase" id="RU000688"/>
    </source>
</evidence>
<dbReference type="PROSITE" id="PS50262">
    <property type="entry name" value="G_PROTEIN_RECEP_F1_2"/>
    <property type="match status" value="1"/>
</dbReference>
<dbReference type="SUPFAM" id="SSF81321">
    <property type="entry name" value="Family A G protein-coupled receptor-like"/>
    <property type="match status" value="1"/>
</dbReference>
<comment type="similarity">
    <text evidence="2 14">Belongs to the G-protein coupled receptor 1 family.</text>
</comment>
<dbReference type="GO" id="GO:0008188">
    <property type="term" value="F:neuropeptide receptor activity"/>
    <property type="evidence" value="ECO:0007669"/>
    <property type="project" value="TreeGrafter"/>
</dbReference>
<evidence type="ECO:0000256" key="2">
    <source>
        <dbReference type="ARBA" id="ARBA00010663"/>
    </source>
</evidence>
<feature type="transmembrane region" description="Helical" evidence="15">
    <location>
        <begin position="47"/>
        <end position="66"/>
    </location>
</feature>
<dbReference type="Pfam" id="PF00001">
    <property type="entry name" value="7tm_1"/>
    <property type="match status" value="1"/>
</dbReference>
<keyword evidence="18" id="KW-1185">Reference proteome</keyword>
<dbReference type="Proteomes" id="UP000053240">
    <property type="component" value="Unassembled WGS sequence"/>
</dbReference>
<reference evidence="17 18" key="1">
    <citation type="journal article" date="2015" name="Nat. Commun.">
        <title>Outbred genome sequencing and CRISPR/Cas9 gene editing in butterflies.</title>
        <authorList>
            <person name="Li X."/>
            <person name="Fan D."/>
            <person name="Zhang W."/>
            <person name="Liu G."/>
            <person name="Zhang L."/>
            <person name="Zhao L."/>
            <person name="Fang X."/>
            <person name="Chen L."/>
            <person name="Dong Y."/>
            <person name="Chen Y."/>
            <person name="Ding Y."/>
            <person name="Zhao R."/>
            <person name="Feng M."/>
            <person name="Zhu Y."/>
            <person name="Feng Y."/>
            <person name="Jiang X."/>
            <person name="Zhu D."/>
            <person name="Xiang H."/>
            <person name="Feng X."/>
            <person name="Li S."/>
            <person name="Wang J."/>
            <person name="Zhang G."/>
            <person name="Kronforst M.R."/>
            <person name="Wang W."/>
        </authorList>
    </citation>
    <scope>NUCLEOTIDE SEQUENCE [LARGE SCALE GENOMIC DNA]</scope>
    <source>
        <strain evidence="17">Ya'a_city_454_Pm</strain>
        <tissue evidence="17">Whole body</tissue>
    </source>
</reference>
<keyword evidence="7 15" id="KW-0472">Membrane</keyword>
<evidence type="ECO:0000256" key="8">
    <source>
        <dbReference type="ARBA" id="ARBA00023139"/>
    </source>
</evidence>
<dbReference type="InterPro" id="IPR009126">
    <property type="entry name" value="Cholcskin_rcpt"/>
</dbReference>
<evidence type="ECO:0000256" key="12">
    <source>
        <dbReference type="ARBA" id="ARBA00023224"/>
    </source>
</evidence>
<feature type="transmembrane region" description="Helical" evidence="15">
    <location>
        <begin position="115"/>
        <end position="136"/>
    </location>
</feature>
<proteinExistence type="inferred from homology"/>
<keyword evidence="12 14" id="KW-0807">Transducer</keyword>
<evidence type="ECO:0000256" key="5">
    <source>
        <dbReference type="ARBA" id="ARBA00022989"/>
    </source>
</evidence>
<dbReference type="PROSITE" id="PS00237">
    <property type="entry name" value="G_PROTEIN_RECEP_F1_1"/>
    <property type="match status" value="1"/>
</dbReference>
<evidence type="ECO:0000256" key="11">
    <source>
        <dbReference type="ARBA" id="ARBA00023180"/>
    </source>
</evidence>
<dbReference type="PANTHER" id="PTHR24238">
    <property type="entry name" value="G-PROTEIN COUPLED RECEPTOR"/>
    <property type="match status" value="1"/>
</dbReference>
<dbReference type="STRING" id="76193.A0A194QL20"/>